<keyword evidence="2" id="KW-1133">Transmembrane helix</keyword>
<proteinExistence type="predicted"/>
<evidence type="ECO:0000259" key="3">
    <source>
        <dbReference type="Pfam" id="PF03151"/>
    </source>
</evidence>
<feature type="transmembrane region" description="Helical" evidence="2">
    <location>
        <begin position="84"/>
        <end position="106"/>
    </location>
</feature>
<feature type="region of interest" description="Disordered" evidence="1">
    <location>
        <begin position="165"/>
        <end position="209"/>
    </location>
</feature>
<reference evidence="4" key="1">
    <citation type="submission" date="2021-01" db="EMBL/GenBank/DDBJ databases">
        <authorList>
            <person name="Corre E."/>
            <person name="Pelletier E."/>
            <person name="Niang G."/>
            <person name="Scheremetjew M."/>
            <person name="Finn R."/>
            <person name="Kale V."/>
            <person name="Holt S."/>
            <person name="Cochrane G."/>
            <person name="Meng A."/>
            <person name="Brown T."/>
            <person name="Cohen L."/>
        </authorList>
    </citation>
    <scope>NUCLEOTIDE SEQUENCE</scope>
    <source>
        <strain evidence="4">CCCM811</strain>
    </source>
</reference>
<evidence type="ECO:0000313" key="4">
    <source>
        <dbReference type="EMBL" id="CAE0673684.1"/>
    </source>
</evidence>
<evidence type="ECO:0000256" key="2">
    <source>
        <dbReference type="SAM" id="Phobius"/>
    </source>
</evidence>
<feature type="transmembrane region" description="Helical" evidence="2">
    <location>
        <begin position="12"/>
        <end position="35"/>
    </location>
</feature>
<gene>
    <name evidence="4" type="ORF">LGLO00237_LOCUS25389</name>
</gene>
<dbReference type="AlphaFoldDB" id="A0A7S3Z6W7"/>
<name>A0A7S3Z6W7_9EUKA</name>
<feature type="compositionally biased region" description="Basic residues" evidence="1">
    <location>
        <begin position="169"/>
        <end position="181"/>
    </location>
</feature>
<protein>
    <recommendedName>
        <fullName evidence="3">Sugar phosphate transporter domain-containing protein</fullName>
    </recommendedName>
</protein>
<keyword evidence="2" id="KW-0472">Membrane</keyword>
<dbReference type="InterPro" id="IPR004853">
    <property type="entry name" value="Sugar_P_trans_dom"/>
</dbReference>
<dbReference type="EMBL" id="HBIV01035535">
    <property type="protein sequence ID" value="CAE0673684.1"/>
    <property type="molecule type" value="Transcribed_RNA"/>
</dbReference>
<feature type="transmembrane region" description="Helical" evidence="2">
    <location>
        <begin position="139"/>
        <end position="158"/>
    </location>
</feature>
<feature type="transmembrane region" description="Helical" evidence="2">
    <location>
        <begin position="113"/>
        <end position="133"/>
    </location>
</feature>
<feature type="domain" description="Sugar phosphate transporter" evidence="3">
    <location>
        <begin position="8"/>
        <end position="149"/>
    </location>
</feature>
<dbReference type="Pfam" id="PF03151">
    <property type="entry name" value="TPT"/>
    <property type="match status" value="1"/>
</dbReference>
<organism evidence="4">
    <name type="scientific">Lotharella globosa</name>
    <dbReference type="NCBI Taxonomy" id="91324"/>
    <lineage>
        <taxon>Eukaryota</taxon>
        <taxon>Sar</taxon>
        <taxon>Rhizaria</taxon>
        <taxon>Cercozoa</taxon>
        <taxon>Chlorarachniophyceae</taxon>
        <taxon>Lotharella</taxon>
    </lineage>
</organism>
<keyword evidence="2" id="KW-0812">Transmembrane</keyword>
<sequence length="209" mass="21755">MGLVSSPDFEMVGFLLCAASVMGLTSQVTLSASILGGDRIPLKTLDVIIYTAVPSIIILLPFAYLSGENDVTAQALQTIGLSRLVGLVVTGGALAFSYSIATVALIKYTSSAYYAAAGGFKLVMVMGFSFIAFDQQMSIPSLCGILIACAAFNANSFITFKETASTRPGGRKGRGGGRKKGGRLEDGDSTDEDDRTGLLSGNPKSIDDV</sequence>
<accession>A0A7S3Z6W7</accession>
<evidence type="ECO:0000256" key="1">
    <source>
        <dbReference type="SAM" id="MobiDB-lite"/>
    </source>
</evidence>
<feature type="transmembrane region" description="Helical" evidence="2">
    <location>
        <begin position="47"/>
        <end position="64"/>
    </location>
</feature>